<evidence type="ECO:0000313" key="3">
    <source>
        <dbReference type="Proteomes" id="UP000051952"/>
    </source>
</evidence>
<evidence type="ECO:0000313" key="2">
    <source>
        <dbReference type="EMBL" id="CUF51384.1"/>
    </source>
</evidence>
<dbReference type="Proteomes" id="UP000051952">
    <property type="component" value="Unassembled WGS sequence"/>
</dbReference>
<accession>A0A0S4IRM9</accession>
<proteinExistence type="predicted"/>
<gene>
    <name evidence="2" type="ORF">BSAL_63200</name>
</gene>
<name>A0A0S4IRM9_BODSA</name>
<feature type="compositionally biased region" description="Low complexity" evidence="1">
    <location>
        <begin position="214"/>
        <end position="231"/>
    </location>
</feature>
<feature type="region of interest" description="Disordered" evidence="1">
    <location>
        <begin position="176"/>
        <end position="195"/>
    </location>
</feature>
<dbReference type="AlphaFoldDB" id="A0A0S4IRM9"/>
<reference evidence="3" key="1">
    <citation type="submission" date="2015-09" db="EMBL/GenBank/DDBJ databases">
        <authorList>
            <consortium name="Pathogen Informatics"/>
        </authorList>
    </citation>
    <scope>NUCLEOTIDE SEQUENCE [LARGE SCALE GENOMIC DNA]</scope>
    <source>
        <strain evidence="3">Lake Konstanz</strain>
    </source>
</reference>
<protein>
    <submittedName>
        <fullName evidence="2">Uncharacterized protein</fullName>
    </submittedName>
</protein>
<dbReference type="EMBL" id="CYKH01000342">
    <property type="protein sequence ID" value="CUF51384.1"/>
    <property type="molecule type" value="Genomic_DNA"/>
</dbReference>
<feature type="region of interest" description="Disordered" evidence="1">
    <location>
        <begin position="1"/>
        <end position="48"/>
    </location>
</feature>
<feature type="compositionally biased region" description="Basic residues" evidence="1">
    <location>
        <begin position="1"/>
        <end position="13"/>
    </location>
</feature>
<sequence>MYDRRKSRARRRHTDSSDDDDDPLYDTFVDDNGATRSKPLPTSEFPKYTKGLTSIAKPEPLPEIHPDKFRQAQKEMLSMLSGMFSWELFMNGKKKAKCEFQPEFVEAAKVRKRESSWKQSVTRRAALSIHEAVENKDLILTYNNLMKRQDVMDSEREKAHLMRMYPQLKLPDVYGHQQERRAAAGSRSKSAMDNNVTTHFAADGATRGGQPPRAASSMSTAAAAQQRTITTSPARGGEELLLLNDDMLLQEATHLVMQAARGTIPASQALAAHVTLRHRSLTPLKETLQTL</sequence>
<dbReference type="VEuPathDB" id="TriTrypDB:BSAL_63200"/>
<evidence type="ECO:0000256" key="1">
    <source>
        <dbReference type="SAM" id="MobiDB-lite"/>
    </source>
</evidence>
<organism evidence="2 3">
    <name type="scientific">Bodo saltans</name>
    <name type="common">Flagellated protozoan</name>
    <dbReference type="NCBI Taxonomy" id="75058"/>
    <lineage>
        <taxon>Eukaryota</taxon>
        <taxon>Discoba</taxon>
        <taxon>Euglenozoa</taxon>
        <taxon>Kinetoplastea</taxon>
        <taxon>Metakinetoplastina</taxon>
        <taxon>Eubodonida</taxon>
        <taxon>Bodonidae</taxon>
        <taxon>Bodo</taxon>
    </lineage>
</organism>
<feature type="region of interest" description="Disordered" evidence="1">
    <location>
        <begin position="201"/>
        <end position="235"/>
    </location>
</feature>
<keyword evidence="3" id="KW-1185">Reference proteome</keyword>